<evidence type="ECO:0000256" key="1">
    <source>
        <dbReference type="SAM" id="Phobius"/>
    </source>
</evidence>
<accession>A0ABV0P1R7</accession>
<comment type="caution">
    <text evidence="2">The sequence shown here is derived from an EMBL/GenBank/DDBJ whole genome shotgun (WGS) entry which is preliminary data.</text>
</comment>
<keyword evidence="1" id="KW-0812">Transmembrane</keyword>
<protein>
    <submittedName>
        <fullName evidence="2">Uncharacterized protein</fullName>
    </submittedName>
</protein>
<organism evidence="2 3">
    <name type="scientific">Goodea atripinnis</name>
    <dbReference type="NCBI Taxonomy" id="208336"/>
    <lineage>
        <taxon>Eukaryota</taxon>
        <taxon>Metazoa</taxon>
        <taxon>Chordata</taxon>
        <taxon>Craniata</taxon>
        <taxon>Vertebrata</taxon>
        <taxon>Euteleostomi</taxon>
        <taxon>Actinopterygii</taxon>
        <taxon>Neopterygii</taxon>
        <taxon>Teleostei</taxon>
        <taxon>Neoteleostei</taxon>
        <taxon>Acanthomorphata</taxon>
        <taxon>Ovalentaria</taxon>
        <taxon>Atherinomorphae</taxon>
        <taxon>Cyprinodontiformes</taxon>
        <taxon>Goodeidae</taxon>
        <taxon>Goodea</taxon>
    </lineage>
</organism>
<sequence length="161" mass="18116">MFLCSSLLCISCFSCHLLFPHISSGVSLFSSISGSLSVVYVFSVPVIPRNSISGFLSLLHYFSLFCVAYPSHLCILHFTLSLPSTLSLILICILAIQLNRLRLCNELTTLLPLYVYQSACRGERLQTPTLPQSHCKHNTHIYKKFILGNICPCKHLRREPQ</sequence>
<feature type="transmembrane region" description="Helical" evidence="1">
    <location>
        <begin position="54"/>
        <end position="72"/>
    </location>
</feature>
<evidence type="ECO:0000313" key="2">
    <source>
        <dbReference type="EMBL" id="MEQ2177086.1"/>
    </source>
</evidence>
<keyword evidence="3" id="KW-1185">Reference proteome</keyword>
<dbReference type="EMBL" id="JAHRIO010059976">
    <property type="protein sequence ID" value="MEQ2177086.1"/>
    <property type="molecule type" value="Genomic_DNA"/>
</dbReference>
<evidence type="ECO:0000313" key="3">
    <source>
        <dbReference type="Proteomes" id="UP001476798"/>
    </source>
</evidence>
<proteinExistence type="predicted"/>
<feature type="transmembrane region" description="Helical" evidence="1">
    <location>
        <begin position="27"/>
        <end position="47"/>
    </location>
</feature>
<gene>
    <name evidence="2" type="ORF">GOODEAATRI_000195</name>
</gene>
<keyword evidence="1" id="KW-1133">Transmembrane helix</keyword>
<name>A0ABV0P1R7_9TELE</name>
<feature type="transmembrane region" description="Helical" evidence="1">
    <location>
        <begin position="78"/>
        <end position="96"/>
    </location>
</feature>
<keyword evidence="1" id="KW-0472">Membrane</keyword>
<dbReference type="Proteomes" id="UP001476798">
    <property type="component" value="Unassembled WGS sequence"/>
</dbReference>
<reference evidence="2 3" key="1">
    <citation type="submission" date="2021-06" db="EMBL/GenBank/DDBJ databases">
        <authorList>
            <person name="Palmer J.M."/>
        </authorList>
    </citation>
    <scope>NUCLEOTIDE SEQUENCE [LARGE SCALE GENOMIC DNA]</scope>
    <source>
        <strain evidence="2 3">GA_2019</strain>
        <tissue evidence="2">Muscle</tissue>
    </source>
</reference>